<dbReference type="Proteomes" id="UP001525566">
    <property type="component" value="Unassembled WGS sequence"/>
</dbReference>
<proteinExistence type="predicted"/>
<keyword evidence="3" id="KW-1185">Reference proteome</keyword>
<feature type="domain" description="Trimeric autotransporter adhesin YadA-like head" evidence="1">
    <location>
        <begin position="303"/>
        <end position="328"/>
    </location>
</feature>
<dbReference type="Gene3D" id="2.150.10.10">
    <property type="entry name" value="Serralysin-like metalloprotease, C-terminal"/>
    <property type="match status" value="2"/>
</dbReference>
<reference evidence="2 3" key="1">
    <citation type="submission" date="2022-09" db="EMBL/GenBank/DDBJ databases">
        <title>Chryseobacterium oleae sp.nov., isolated from the inter-root soil of Pyrola calliantha H. Andr. in Tibet.</title>
        <authorList>
            <person name="Li Z."/>
        </authorList>
    </citation>
    <scope>NUCLEOTIDE SEQUENCE [LARGE SCALE GENOMIC DNA]</scope>
    <source>
        <strain evidence="3">pc1-10</strain>
    </source>
</reference>
<sequence length="455" mass="46750">MQSKFKLQLFSLFLFFTILIQAQVGIGTPNPDPSAMLQINSKNKGMLLPSVALTSSTDHTTIKNPAEGLIVWNNGSGTLADTGFYYWSKSRWNMISANTGNGTSGGVTPLAVWNNSATNSGNSGGEHTNLSLGTNTSDDLVFKVNSTTVGRLGINNSISFGTAANAAQNGIALGNSSSAYQGVAIGTNTSVTANESVALGANSKISGYQSTAVGFNAKVTVNEATAVGNNADASGFQSIAVGYNAKTTINDATALGKNSTASGFQSTAVGYNAKTTSNSETAVGYNTITNNQNSTAIGSGANALGQFSTAVGYGAVTSQTNAIVIGDNNANIGIGTGKPNTSAKIDVNGPYKLGEKGNVQKNQISFEAWPSVSVNNLAPGRSVTMEIPIPSHMQPGSTRAAIVVSPAGDFAGNTSFSISNPRMTSTSSVIINLTNISGNTESLYSGHFYVMINEF</sequence>
<dbReference type="CDD" id="cd12820">
    <property type="entry name" value="LbR_YadA-like"/>
    <property type="match status" value="1"/>
</dbReference>
<feature type="domain" description="Trimeric autotransporter adhesin YadA-like head" evidence="1">
    <location>
        <begin position="206"/>
        <end position="231"/>
    </location>
</feature>
<comment type="caution">
    <text evidence="2">The sequence shown here is derived from an EMBL/GenBank/DDBJ whole genome shotgun (WGS) entry which is preliminary data.</text>
</comment>
<accession>A0ABT2INB6</accession>
<name>A0ABT2INB6_9FLAO</name>
<organism evidence="2 3">
    <name type="scientific">Chryseobacterium herbae</name>
    <dbReference type="NCBI Taxonomy" id="2976476"/>
    <lineage>
        <taxon>Bacteria</taxon>
        <taxon>Pseudomonadati</taxon>
        <taxon>Bacteroidota</taxon>
        <taxon>Flavobacteriia</taxon>
        <taxon>Flavobacteriales</taxon>
        <taxon>Weeksellaceae</taxon>
        <taxon>Chryseobacterium group</taxon>
        <taxon>Chryseobacterium</taxon>
    </lineage>
</organism>
<feature type="domain" description="Trimeric autotransporter adhesin YadA-like head" evidence="1">
    <location>
        <begin position="233"/>
        <end position="259"/>
    </location>
</feature>
<evidence type="ECO:0000313" key="3">
    <source>
        <dbReference type="Proteomes" id="UP001525566"/>
    </source>
</evidence>
<dbReference type="RefSeq" id="WP_259835520.1">
    <property type="nucleotide sequence ID" value="NZ_JAOAMU010000001.1"/>
</dbReference>
<dbReference type="InterPro" id="IPR011049">
    <property type="entry name" value="Serralysin-like_metalloprot_C"/>
</dbReference>
<evidence type="ECO:0000313" key="2">
    <source>
        <dbReference type="EMBL" id="MCT2560313.1"/>
    </source>
</evidence>
<feature type="domain" description="Trimeric autotransporter adhesin YadA-like head" evidence="1">
    <location>
        <begin position="261"/>
        <end position="277"/>
    </location>
</feature>
<feature type="domain" description="Trimeric autotransporter adhesin YadA-like head" evidence="1">
    <location>
        <begin position="281"/>
        <end position="301"/>
    </location>
</feature>
<protein>
    <recommendedName>
        <fullName evidence="1">Trimeric autotransporter adhesin YadA-like head domain-containing protein</fullName>
    </recommendedName>
</protein>
<dbReference type="EMBL" id="JAOAMU010000001">
    <property type="protein sequence ID" value="MCT2560313.1"/>
    <property type="molecule type" value="Genomic_DNA"/>
</dbReference>
<feature type="domain" description="Trimeric autotransporter adhesin YadA-like head" evidence="1">
    <location>
        <begin position="178"/>
        <end position="203"/>
    </location>
</feature>
<dbReference type="InterPro" id="IPR008640">
    <property type="entry name" value="Adhesin_Head_dom"/>
</dbReference>
<dbReference type="Pfam" id="PF05658">
    <property type="entry name" value="YadA_head"/>
    <property type="match status" value="6"/>
</dbReference>
<evidence type="ECO:0000259" key="1">
    <source>
        <dbReference type="Pfam" id="PF05658"/>
    </source>
</evidence>
<gene>
    <name evidence="2" type="ORF">N0B48_00280</name>
</gene>
<dbReference type="SUPFAM" id="SSF101967">
    <property type="entry name" value="Adhesin YadA, collagen-binding domain"/>
    <property type="match status" value="2"/>
</dbReference>